<name>A0A0Q0CLZ6_9PSED</name>
<accession>A0A0Q0CLZ6</accession>
<sequence length="109" mass="12202">MCTSKGTMLNFSFQTYINKGLKMASYEIRLSMVDFEKDSIPEILVQYWNNEKLAFASYVTASGHDKGFDTVRSESDTNEDGKTNAQDNAAIIALANAFAVMNLSIEKRK</sequence>
<dbReference type="AlphaFoldDB" id="A0A0Q0CLZ6"/>
<dbReference type="EMBL" id="LJRR01000299">
    <property type="protein sequence ID" value="KPZ13308.1"/>
    <property type="molecule type" value="Genomic_DNA"/>
</dbReference>
<organism evidence="1 2">
    <name type="scientific">Pseudomonas syringae pv. viburni</name>
    <dbReference type="NCBI Taxonomy" id="251703"/>
    <lineage>
        <taxon>Bacteria</taxon>
        <taxon>Pseudomonadati</taxon>
        <taxon>Pseudomonadota</taxon>
        <taxon>Gammaproteobacteria</taxon>
        <taxon>Pseudomonadales</taxon>
        <taxon>Pseudomonadaceae</taxon>
        <taxon>Pseudomonas</taxon>
    </lineage>
</organism>
<dbReference type="Proteomes" id="UP000050317">
    <property type="component" value="Unassembled WGS sequence"/>
</dbReference>
<comment type="caution">
    <text evidence="1">The sequence shown here is derived from an EMBL/GenBank/DDBJ whole genome shotgun (WGS) entry which is preliminary data.</text>
</comment>
<proteinExistence type="predicted"/>
<evidence type="ECO:0000313" key="1">
    <source>
        <dbReference type="EMBL" id="KPZ13308.1"/>
    </source>
</evidence>
<gene>
    <name evidence="1" type="ORF">ALO40_02912</name>
</gene>
<dbReference type="PATRIC" id="fig|251703.9.peg.4065"/>
<evidence type="ECO:0000313" key="2">
    <source>
        <dbReference type="Proteomes" id="UP000050317"/>
    </source>
</evidence>
<protein>
    <submittedName>
        <fullName evidence="1">Uncharacterized protein</fullName>
    </submittedName>
</protein>
<reference evidence="1 2" key="1">
    <citation type="submission" date="2015-09" db="EMBL/GenBank/DDBJ databases">
        <title>Genome announcement of multiple Pseudomonas syringae strains.</title>
        <authorList>
            <person name="Thakur S."/>
            <person name="Wang P.W."/>
            <person name="Gong Y."/>
            <person name="Weir B.S."/>
            <person name="Guttman D.S."/>
        </authorList>
    </citation>
    <scope>NUCLEOTIDE SEQUENCE [LARGE SCALE GENOMIC DNA]</scope>
    <source>
        <strain evidence="1 2">ICMP3963</strain>
    </source>
</reference>